<dbReference type="Gene3D" id="3.30.70.330">
    <property type="match status" value="2"/>
</dbReference>
<dbReference type="InterPro" id="IPR012677">
    <property type="entry name" value="Nucleotide-bd_a/b_plait_sf"/>
</dbReference>
<sequence>MSRDSDARVFLGRLPYRIRESDIERFFKGYGRIRDINVKTGFAFVAFEDYRDAEDAVHDLNNKDLLGERVTVEHAKPDRSRGYRGGGGGGGGYGGDRRDYGRRDGGNSFRDSRYGAPYNTEWRVVVDNLSTRAGWQDLKDYMRQAGEVTFTQCHKDRAGQGVVDFACEEDMKKAIKKLDGTELMGRRVRLSEGRGVSGGGGGGGGGRRRSRSRSPRRASRSPRRSQSRSPRRSRSRSQSPRRQSRSPSPNRGSPQRSPRRSTSPVTREDGGV</sequence>
<dbReference type="SMART" id="SM00360">
    <property type="entry name" value="RRM"/>
    <property type="match status" value="2"/>
</dbReference>
<reference evidence="10" key="1">
    <citation type="submission" date="2020-04" db="EMBL/GenBank/DDBJ databases">
        <authorList>
            <person name="Alioto T."/>
            <person name="Alioto T."/>
            <person name="Gomez Garrido J."/>
        </authorList>
    </citation>
    <scope>NUCLEOTIDE SEQUENCE</scope>
    <source>
        <strain evidence="10">A484AB</strain>
    </source>
</reference>
<evidence type="ECO:0000256" key="9">
    <source>
        <dbReference type="SAM" id="MobiDB-lite"/>
    </source>
</evidence>
<feature type="region of interest" description="Disordered" evidence="9">
    <location>
        <begin position="76"/>
        <end position="112"/>
    </location>
</feature>
<dbReference type="AlphaFoldDB" id="A0A6S7HK18"/>
<dbReference type="SUPFAM" id="SSF54928">
    <property type="entry name" value="RNA-binding domain, RBD"/>
    <property type="match status" value="1"/>
</dbReference>
<keyword evidence="11" id="KW-1185">Reference proteome</keyword>
<evidence type="ECO:0000256" key="1">
    <source>
        <dbReference type="ARBA" id="ARBA00004123"/>
    </source>
</evidence>
<feature type="compositionally biased region" description="Low complexity" evidence="9">
    <location>
        <begin position="236"/>
        <end position="264"/>
    </location>
</feature>
<evidence type="ECO:0000256" key="8">
    <source>
        <dbReference type="ARBA" id="ARBA00023242"/>
    </source>
</evidence>
<dbReference type="PROSITE" id="PS50102">
    <property type="entry name" value="RRM"/>
    <property type="match status" value="2"/>
</dbReference>
<dbReference type="EMBL" id="CACRXK020005085">
    <property type="protein sequence ID" value="CAB4005066.1"/>
    <property type="molecule type" value="Genomic_DNA"/>
</dbReference>
<evidence type="ECO:0000256" key="6">
    <source>
        <dbReference type="ARBA" id="ARBA00022884"/>
    </source>
</evidence>
<feature type="compositionally biased region" description="Basic and acidic residues" evidence="9">
    <location>
        <begin position="95"/>
        <end position="112"/>
    </location>
</feature>
<comment type="similarity">
    <text evidence="2">Belongs to the splicing factor SR family.</text>
</comment>
<dbReference type="InterPro" id="IPR000504">
    <property type="entry name" value="RRM_dom"/>
</dbReference>
<feature type="compositionally biased region" description="Basic residues" evidence="9">
    <location>
        <begin position="206"/>
        <end position="235"/>
    </location>
</feature>
<comment type="subcellular location">
    <subcellularLocation>
        <location evidence="1">Nucleus</location>
    </subcellularLocation>
</comment>
<dbReference type="GO" id="GO:0006397">
    <property type="term" value="P:mRNA processing"/>
    <property type="evidence" value="ECO:0007669"/>
    <property type="project" value="UniProtKB-KW"/>
</dbReference>
<evidence type="ECO:0000313" key="10">
    <source>
        <dbReference type="EMBL" id="CAB4005066.1"/>
    </source>
</evidence>
<dbReference type="GO" id="GO:0005737">
    <property type="term" value="C:cytoplasm"/>
    <property type="evidence" value="ECO:0007669"/>
    <property type="project" value="TreeGrafter"/>
</dbReference>
<keyword evidence="3" id="KW-0597">Phosphoprotein</keyword>
<feature type="compositionally biased region" description="Gly residues" evidence="9">
    <location>
        <begin position="195"/>
        <end position="205"/>
    </location>
</feature>
<dbReference type="CDD" id="cd12339">
    <property type="entry name" value="RRM2_SRSF1_4_like"/>
    <property type="match status" value="1"/>
</dbReference>
<keyword evidence="6" id="KW-0694">RNA-binding</keyword>
<evidence type="ECO:0000256" key="7">
    <source>
        <dbReference type="ARBA" id="ARBA00023187"/>
    </source>
</evidence>
<feature type="region of interest" description="Disordered" evidence="9">
    <location>
        <begin position="186"/>
        <end position="272"/>
    </location>
</feature>
<dbReference type="CDD" id="cd12337">
    <property type="entry name" value="RRM1_SRSF4_like"/>
    <property type="match status" value="1"/>
</dbReference>
<keyword evidence="8" id="KW-0539">Nucleus</keyword>
<comment type="caution">
    <text evidence="10">The sequence shown here is derived from an EMBL/GenBank/DDBJ whole genome shotgun (WGS) entry which is preliminary data.</text>
</comment>
<evidence type="ECO:0000256" key="4">
    <source>
        <dbReference type="ARBA" id="ARBA00022664"/>
    </source>
</evidence>
<gene>
    <name evidence="10" type="ORF">PACLA_8A012274</name>
</gene>
<protein>
    <submittedName>
        <fullName evidence="10">Serine-arginine 55 isoform X2</fullName>
    </submittedName>
</protein>
<evidence type="ECO:0000256" key="2">
    <source>
        <dbReference type="ARBA" id="ARBA00010269"/>
    </source>
</evidence>
<organism evidence="10 11">
    <name type="scientific">Paramuricea clavata</name>
    <name type="common">Red gorgonian</name>
    <name type="synonym">Violescent sea-whip</name>
    <dbReference type="NCBI Taxonomy" id="317549"/>
    <lineage>
        <taxon>Eukaryota</taxon>
        <taxon>Metazoa</taxon>
        <taxon>Cnidaria</taxon>
        <taxon>Anthozoa</taxon>
        <taxon>Octocorallia</taxon>
        <taxon>Malacalcyonacea</taxon>
        <taxon>Plexauridae</taxon>
        <taxon>Paramuricea</taxon>
    </lineage>
</organism>
<dbReference type="GO" id="GO:0008380">
    <property type="term" value="P:RNA splicing"/>
    <property type="evidence" value="ECO:0007669"/>
    <property type="project" value="UniProtKB-KW"/>
</dbReference>
<evidence type="ECO:0000256" key="5">
    <source>
        <dbReference type="ARBA" id="ARBA00022737"/>
    </source>
</evidence>
<dbReference type="FunFam" id="3.30.70.330:FF:000028">
    <property type="entry name" value="Putative serine/arginine-rich splicing factor 4"/>
    <property type="match status" value="1"/>
</dbReference>
<dbReference type="InterPro" id="IPR035979">
    <property type="entry name" value="RBD_domain_sf"/>
</dbReference>
<keyword evidence="7" id="KW-0508">mRNA splicing</keyword>
<proteinExistence type="inferred from homology"/>
<dbReference type="PANTHER" id="PTHR23003">
    <property type="entry name" value="RNA RECOGNITION MOTIF RRM DOMAIN CONTAINING PROTEIN"/>
    <property type="match status" value="1"/>
</dbReference>
<dbReference type="InterPro" id="IPR050374">
    <property type="entry name" value="RRT5_SRSF_SR"/>
</dbReference>
<keyword evidence="4" id="KW-0507">mRNA processing</keyword>
<dbReference type="GO" id="GO:0005634">
    <property type="term" value="C:nucleus"/>
    <property type="evidence" value="ECO:0007669"/>
    <property type="project" value="UniProtKB-SubCell"/>
</dbReference>
<dbReference type="PANTHER" id="PTHR23003:SF51">
    <property type="entry name" value="SERINE-ARGININE PROTEIN 55"/>
    <property type="match status" value="1"/>
</dbReference>
<dbReference type="GO" id="GO:0003729">
    <property type="term" value="F:mRNA binding"/>
    <property type="evidence" value="ECO:0007669"/>
    <property type="project" value="TreeGrafter"/>
</dbReference>
<accession>A0A6S7HK18</accession>
<dbReference type="Proteomes" id="UP001152795">
    <property type="component" value="Unassembled WGS sequence"/>
</dbReference>
<name>A0A6S7HK18_PARCT</name>
<evidence type="ECO:0000256" key="3">
    <source>
        <dbReference type="ARBA" id="ARBA00022553"/>
    </source>
</evidence>
<feature type="compositionally biased region" description="Gly residues" evidence="9">
    <location>
        <begin position="83"/>
        <end position="94"/>
    </location>
</feature>
<dbReference type="Pfam" id="PF00076">
    <property type="entry name" value="RRM_1"/>
    <property type="match status" value="2"/>
</dbReference>
<dbReference type="OrthoDB" id="1099063at2759"/>
<evidence type="ECO:0000313" key="11">
    <source>
        <dbReference type="Proteomes" id="UP001152795"/>
    </source>
</evidence>
<keyword evidence="5" id="KW-0677">Repeat</keyword>